<proteinExistence type="predicted"/>
<keyword evidence="2" id="KW-1185">Reference proteome</keyword>
<name>A0ABP8VDF2_9HYPH</name>
<dbReference type="RefSeq" id="WP_345118607.1">
    <property type="nucleotide sequence ID" value="NZ_BAABJA010000002.1"/>
</dbReference>
<evidence type="ECO:0000313" key="1">
    <source>
        <dbReference type="EMBL" id="GAA4660841.1"/>
    </source>
</evidence>
<dbReference type="EMBL" id="BAABJA010000002">
    <property type="protein sequence ID" value="GAA4660841.1"/>
    <property type="molecule type" value="Genomic_DNA"/>
</dbReference>
<accession>A0ABP8VDF2</accession>
<gene>
    <name evidence="1" type="ORF">GCM10023262_05790</name>
</gene>
<comment type="caution">
    <text evidence="1">The sequence shown here is derived from an EMBL/GenBank/DDBJ whole genome shotgun (WGS) entry which is preliminary data.</text>
</comment>
<sequence length="60" mass="6518">MEAFQKAMSPHFDDPSALRTLLGKITMSLFSLDPNLGVQNFASLEELKAALPAHVEFVAA</sequence>
<organism evidence="1 2">
    <name type="scientific">Bartonella pachyuromydis</name>
    <dbReference type="NCBI Taxonomy" id="931097"/>
    <lineage>
        <taxon>Bacteria</taxon>
        <taxon>Pseudomonadati</taxon>
        <taxon>Pseudomonadota</taxon>
        <taxon>Alphaproteobacteria</taxon>
        <taxon>Hyphomicrobiales</taxon>
        <taxon>Bartonellaceae</taxon>
        <taxon>Bartonella</taxon>
    </lineage>
</organism>
<evidence type="ECO:0000313" key="2">
    <source>
        <dbReference type="Proteomes" id="UP001501699"/>
    </source>
</evidence>
<reference evidence="2" key="1">
    <citation type="journal article" date="2019" name="Int. J. Syst. Evol. Microbiol.">
        <title>The Global Catalogue of Microorganisms (GCM) 10K type strain sequencing project: providing services to taxonomists for standard genome sequencing and annotation.</title>
        <authorList>
            <consortium name="The Broad Institute Genomics Platform"/>
            <consortium name="The Broad Institute Genome Sequencing Center for Infectious Disease"/>
            <person name="Wu L."/>
            <person name="Ma J."/>
        </authorList>
    </citation>
    <scope>NUCLEOTIDE SEQUENCE [LARGE SCALE GENOMIC DNA]</scope>
    <source>
        <strain evidence="2">JCM 17714</strain>
    </source>
</reference>
<protein>
    <submittedName>
        <fullName evidence="1">Uncharacterized protein</fullName>
    </submittedName>
</protein>
<dbReference type="Proteomes" id="UP001501699">
    <property type="component" value="Unassembled WGS sequence"/>
</dbReference>